<reference evidence="2" key="4">
    <citation type="submission" date="2025-09" db="UniProtKB">
        <authorList>
            <consortium name="Ensembl"/>
        </authorList>
    </citation>
    <scope>IDENTIFICATION</scope>
</reference>
<dbReference type="EMBL" id="EAAA01002171">
    <property type="status" value="NOT_ANNOTATED_CDS"/>
    <property type="molecule type" value="Genomic_DNA"/>
</dbReference>
<feature type="compositionally biased region" description="Polar residues" evidence="1">
    <location>
        <begin position="75"/>
        <end position="92"/>
    </location>
</feature>
<reference evidence="2" key="3">
    <citation type="submission" date="2025-08" db="UniProtKB">
        <authorList>
            <consortium name="Ensembl"/>
        </authorList>
    </citation>
    <scope>IDENTIFICATION</scope>
</reference>
<organism evidence="2 3">
    <name type="scientific">Ciona intestinalis</name>
    <name type="common">Transparent sea squirt</name>
    <name type="synonym">Ascidia intestinalis</name>
    <dbReference type="NCBI Taxonomy" id="7719"/>
    <lineage>
        <taxon>Eukaryota</taxon>
        <taxon>Metazoa</taxon>
        <taxon>Chordata</taxon>
        <taxon>Tunicata</taxon>
        <taxon>Ascidiacea</taxon>
        <taxon>Phlebobranchia</taxon>
        <taxon>Cionidae</taxon>
        <taxon>Ciona</taxon>
    </lineage>
</organism>
<feature type="region of interest" description="Disordered" evidence="1">
    <location>
        <begin position="1"/>
        <end position="185"/>
    </location>
</feature>
<proteinExistence type="predicted"/>
<dbReference type="GeneTree" id="ENSGT00530000067553"/>
<feature type="compositionally biased region" description="Basic and acidic residues" evidence="1">
    <location>
        <begin position="162"/>
        <end position="173"/>
    </location>
</feature>
<evidence type="ECO:0000313" key="2">
    <source>
        <dbReference type="Ensembl" id="ENSCINP00000022892.2"/>
    </source>
</evidence>
<dbReference type="Proteomes" id="UP000008144">
    <property type="component" value="Chromosome 5"/>
</dbReference>
<reference evidence="2" key="2">
    <citation type="journal article" date="2008" name="Genome Biol.">
        <title>Improved genome assembly and evidence-based global gene model set for the chordate Ciona intestinalis: new insight into intron and operon populations.</title>
        <authorList>
            <person name="Satou Y."/>
            <person name="Mineta K."/>
            <person name="Ogasawara M."/>
            <person name="Sasakura Y."/>
            <person name="Shoguchi E."/>
            <person name="Ueno K."/>
            <person name="Yamada L."/>
            <person name="Matsumoto J."/>
            <person name="Wasserscheid J."/>
            <person name="Dewar K."/>
            <person name="Wiley G.B."/>
            <person name="Macmil S.L."/>
            <person name="Roe B.A."/>
            <person name="Zeller R.W."/>
            <person name="Hastings K.E."/>
            <person name="Lemaire P."/>
            <person name="Lindquist E."/>
            <person name="Endo T."/>
            <person name="Hotta K."/>
            <person name="Inaba K."/>
        </authorList>
    </citation>
    <scope>NUCLEOTIDE SEQUENCE [LARGE SCALE GENOMIC DNA]</scope>
    <source>
        <strain evidence="2">wild type</strain>
    </source>
</reference>
<dbReference type="InParanoid" id="F6TU12"/>
<sequence>MMSKLKRNKSEIAREPAPLRGMPALKQMRSSQRTEALWPKLDPTISHPSLSEFDRTGIRSNGQEMKYIGPPPSAPKQTTNHARASTAPNMNVNKMHKITNGVQKSNGHAIQVEHTNNGSFKNGRKAKTNGKDQLSSKSSESSTDSSKSRTTSNNIGRGLLSVKKERQASRDMHVTSSMRALTPKERESIRFLDDVLKLDDEW</sequence>
<evidence type="ECO:0000313" key="3">
    <source>
        <dbReference type="Proteomes" id="UP000008144"/>
    </source>
</evidence>
<feature type="compositionally biased region" description="Low complexity" evidence="1">
    <location>
        <begin position="135"/>
        <end position="152"/>
    </location>
</feature>
<accession>F6TU12</accession>
<feature type="compositionally biased region" description="Polar residues" evidence="1">
    <location>
        <begin position="100"/>
        <end position="120"/>
    </location>
</feature>
<name>F6TU12_CIOIN</name>
<keyword evidence="3" id="KW-1185">Reference proteome</keyword>
<protein>
    <submittedName>
        <fullName evidence="2">Uncharacterized protein</fullName>
    </submittedName>
</protein>
<reference evidence="3" key="1">
    <citation type="journal article" date="2002" name="Science">
        <title>The draft genome of Ciona intestinalis: insights into chordate and vertebrate origins.</title>
        <authorList>
            <person name="Dehal P."/>
            <person name="Satou Y."/>
            <person name="Campbell R.K."/>
            <person name="Chapman J."/>
            <person name="Degnan B."/>
            <person name="De Tomaso A."/>
            <person name="Davidson B."/>
            <person name="Di Gregorio A."/>
            <person name="Gelpke M."/>
            <person name="Goodstein D.M."/>
            <person name="Harafuji N."/>
            <person name="Hastings K.E."/>
            <person name="Ho I."/>
            <person name="Hotta K."/>
            <person name="Huang W."/>
            <person name="Kawashima T."/>
            <person name="Lemaire P."/>
            <person name="Martinez D."/>
            <person name="Meinertzhagen I.A."/>
            <person name="Necula S."/>
            <person name="Nonaka M."/>
            <person name="Putnam N."/>
            <person name="Rash S."/>
            <person name="Saiga H."/>
            <person name="Satake M."/>
            <person name="Terry A."/>
            <person name="Yamada L."/>
            <person name="Wang H.G."/>
            <person name="Awazu S."/>
            <person name="Azumi K."/>
            <person name="Boore J."/>
            <person name="Branno M."/>
            <person name="Chin-Bow S."/>
            <person name="DeSantis R."/>
            <person name="Doyle S."/>
            <person name="Francino P."/>
            <person name="Keys D.N."/>
            <person name="Haga S."/>
            <person name="Hayashi H."/>
            <person name="Hino K."/>
            <person name="Imai K.S."/>
            <person name="Inaba K."/>
            <person name="Kano S."/>
            <person name="Kobayashi K."/>
            <person name="Kobayashi M."/>
            <person name="Lee B.I."/>
            <person name="Makabe K.W."/>
            <person name="Manohar C."/>
            <person name="Matassi G."/>
            <person name="Medina M."/>
            <person name="Mochizuki Y."/>
            <person name="Mount S."/>
            <person name="Morishita T."/>
            <person name="Miura S."/>
            <person name="Nakayama A."/>
            <person name="Nishizaka S."/>
            <person name="Nomoto H."/>
            <person name="Ohta F."/>
            <person name="Oishi K."/>
            <person name="Rigoutsos I."/>
            <person name="Sano M."/>
            <person name="Sasaki A."/>
            <person name="Sasakura Y."/>
            <person name="Shoguchi E."/>
            <person name="Shin-i T."/>
            <person name="Spagnuolo A."/>
            <person name="Stainier D."/>
            <person name="Suzuki M.M."/>
            <person name="Tassy O."/>
            <person name="Takatori N."/>
            <person name="Tokuoka M."/>
            <person name="Yagi K."/>
            <person name="Yoshizaki F."/>
            <person name="Wada S."/>
            <person name="Zhang C."/>
            <person name="Hyatt P.D."/>
            <person name="Larimer F."/>
            <person name="Detter C."/>
            <person name="Doggett N."/>
            <person name="Glavina T."/>
            <person name="Hawkins T."/>
            <person name="Richardson P."/>
            <person name="Lucas S."/>
            <person name="Kohara Y."/>
            <person name="Levine M."/>
            <person name="Satoh N."/>
            <person name="Rokhsar D.S."/>
        </authorList>
    </citation>
    <scope>NUCLEOTIDE SEQUENCE [LARGE SCALE GENOMIC DNA]</scope>
</reference>
<dbReference type="HOGENOM" id="CLU_1357327_0_0_1"/>
<evidence type="ECO:0000256" key="1">
    <source>
        <dbReference type="SAM" id="MobiDB-lite"/>
    </source>
</evidence>
<dbReference type="AlphaFoldDB" id="F6TU12"/>
<dbReference type="Ensembl" id="ENSCINT00000023138.2">
    <property type="protein sequence ID" value="ENSCINP00000022892.2"/>
    <property type="gene ID" value="ENSCING00000012192.2"/>
</dbReference>